<evidence type="ECO:0000259" key="1">
    <source>
        <dbReference type="SMART" id="SM00065"/>
    </source>
</evidence>
<reference evidence="2 3" key="1">
    <citation type="submission" date="2020-05" db="EMBL/GenBank/DDBJ databases">
        <title>Genomic Encyclopedia of Type Strains, Phase IV (KMG-V): Genome sequencing to study the core and pangenomes of soil and plant-associated prokaryotes.</title>
        <authorList>
            <person name="Whitman W."/>
        </authorList>
    </citation>
    <scope>NUCLEOTIDE SEQUENCE [LARGE SCALE GENOMIC DNA]</scope>
    <source>
        <strain evidence="2 3">9A</strain>
    </source>
</reference>
<accession>A0ABX2FMG0</accession>
<sequence length="237" mass="26302">MSSLPASLLPPDEAARLDSLRYYDILPAFHEPVFDEFVALAARVFSLPISLIALVDEEEVHYKANYGMPGNDVQPRSEALCATAILKDTAVVYQDLTVEKSPLITARAARAAQVNGLRFYAAAPLRMPDRRNIGSLCIIDRQPRVFSPDEQRLLERLAGVVSKTVAVRCACRSLPGGGEWEWDGLRQRLQGETQSLTALVRYLFARQGVQVPVLADSLAQVSRRLEDLHEVLDQFQG</sequence>
<dbReference type="PANTHER" id="PTHR43102">
    <property type="entry name" value="SLR1143 PROTEIN"/>
    <property type="match status" value="1"/>
</dbReference>
<evidence type="ECO:0000313" key="2">
    <source>
        <dbReference type="EMBL" id="NRT17694.1"/>
    </source>
</evidence>
<comment type="caution">
    <text evidence="2">The sequence shown here is derived from an EMBL/GenBank/DDBJ whole genome shotgun (WGS) entry which is preliminary data.</text>
</comment>
<dbReference type="PANTHER" id="PTHR43102:SF2">
    <property type="entry name" value="GAF DOMAIN-CONTAINING PROTEIN"/>
    <property type="match status" value="1"/>
</dbReference>
<protein>
    <recommendedName>
        <fullName evidence="1">GAF domain-containing protein</fullName>
    </recommendedName>
</protein>
<dbReference type="InterPro" id="IPR003018">
    <property type="entry name" value="GAF"/>
</dbReference>
<proteinExistence type="predicted"/>
<dbReference type="SUPFAM" id="SSF55781">
    <property type="entry name" value="GAF domain-like"/>
    <property type="match status" value="1"/>
</dbReference>
<keyword evidence="3" id="KW-1185">Reference proteome</keyword>
<organism evidence="2 3">
    <name type="scientific">Hymenobacter caeli</name>
    <dbReference type="NCBI Taxonomy" id="2735894"/>
    <lineage>
        <taxon>Bacteria</taxon>
        <taxon>Pseudomonadati</taxon>
        <taxon>Bacteroidota</taxon>
        <taxon>Cytophagia</taxon>
        <taxon>Cytophagales</taxon>
        <taxon>Hymenobacteraceae</taxon>
        <taxon>Hymenobacter</taxon>
    </lineage>
</organism>
<dbReference type="InterPro" id="IPR029016">
    <property type="entry name" value="GAF-like_dom_sf"/>
</dbReference>
<gene>
    <name evidence="2" type="ORF">HNP98_000501</name>
</gene>
<feature type="domain" description="GAF" evidence="1">
    <location>
        <begin position="29"/>
        <end position="175"/>
    </location>
</feature>
<dbReference type="RefSeq" id="WP_173808474.1">
    <property type="nucleotide sequence ID" value="NZ_JABSNP010000002.1"/>
</dbReference>
<dbReference type="SMART" id="SM00065">
    <property type="entry name" value="GAF"/>
    <property type="match status" value="1"/>
</dbReference>
<dbReference type="Pfam" id="PF13185">
    <property type="entry name" value="GAF_2"/>
    <property type="match status" value="1"/>
</dbReference>
<name>A0ABX2FMG0_9BACT</name>
<evidence type="ECO:0000313" key="3">
    <source>
        <dbReference type="Proteomes" id="UP000779507"/>
    </source>
</evidence>
<dbReference type="Proteomes" id="UP000779507">
    <property type="component" value="Unassembled WGS sequence"/>
</dbReference>
<dbReference type="EMBL" id="JABSNP010000002">
    <property type="protein sequence ID" value="NRT17694.1"/>
    <property type="molecule type" value="Genomic_DNA"/>
</dbReference>
<dbReference type="Gene3D" id="3.30.450.40">
    <property type="match status" value="1"/>
</dbReference>